<feature type="compositionally biased region" description="Polar residues" evidence="1">
    <location>
        <begin position="206"/>
        <end position="221"/>
    </location>
</feature>
<dbReference type="PANTHER" id="PTHR35317:SF38">
    <property type="entry name" value="RNA-DIRECTED DNA POLYMERASE"/>
    <property type="match status" value="1"/>
</dbReference>
<dbReference type="OrthoDB" id="695500at2759"/>
<feature type="compositionally biased region" description="Polar residues" evidence="1">
    <location>
        <begin position="242"/>
        <end position="263"/>
    </location>
</feature>
<keyword evidence="3" id="KW-1185">Reference proteome</keyword>
<evidence type="ECO:0000313" key="3">
    <source>
        <dbReference type="Proteomes" id="UP000604825"/>
    </source>
</evidence>
<protein>
    <recommendedName>
        <fullName evidence="4">DUF4219 domain-containing protein</fullName>
    </recommendedName>
</protein>
<sequence length="279" mass="30057">MGDRGSGGGGGGGNGGGQITYPSLTTTNYTSWSIRVQAIMEDQGVWEIMEPSGETSEQGAAAAAKAKDKKARAHLLQCLPDDLLMQVAAKKTGKEVWDSLKARFVGEERVKDARLQTLKSEFDAMRMKEDKSIDAYTGRLTGLKKLFDTVPECFINMVDGIEQFYNMKKLVFEEAVGRLKAYEGRTKRRAVGAKSDSDVDDGNAQGDHQTGDSWGASSGGQHSVAVGGSKSAATENRPVTVHSPTTTVQSATPQNSAQGSWWNQVAMDLDDNDDLEDEP</sequence>
<evidence type="ECO:0000313" key="2">
    <source>
        <dbReference type="EMBL" id="CAD6211211.1"/>
    </source>
</evidence>
<evidence type="ECO:0008006" key="4">
    <source>
        <dbReference type="Google" id="ProtNLM"/>
    </source>
</evidence>
<dbReference type="AlphaFoldDB" id="A0A811MTR7"/>
<feature type="compositionally biased region" description="Acidic residues" evidence="1">
    <location>
        <begin position="268"/>
        <end position="279"/>
    </location>
</feature>
<dbReference type="Pfam" id="PF14223">
    <property type="entry name" value="Retrotran_gag_2"/>
    <property type="match status" value="1"/>
</dbReference>
<proteinExistence type="predicted"/>
<gene>
    <name evidence="2" type="ORF">NCGR_LOCUS7204</name>
</gene>
<accession>A0A811MTR7</accession>
<reference evidence="2" key="1">
    <citation type="submission" date="2020-10" db="EMBL/GenBank/DDBJ databases">
        <authorList>
            <person name="Han B."/>
            <person name="Lu T."/>
            <person name="Zhao Q."/>
            <person name="Huang X."/>
            <person name="Zhao Y."/>
        </authorList>
    </citation>
    <scope>NUCLEOTIDE SEQUENCE</scope>
</reference>
<dbReference type="Proteomes" id="UP000604825">
    <property type="component" value="Unassembled WGS sequence"/>
</dbReference>
<evidence type="ECO:0000256" key="1">
    <source>
        <dbReference type="SAM" id="MobiDB-lite"/>
    </source>
</evidence>
<dbReference type="EMBL" id="CAJGYO010000002">
    <property type="protein sequence ID" value="CAD6211211.1"/>
    <property type="molecule type" value="Genomic_DNA"/>
</dbReference>
<comment type="caution">
    <text evidence="2">The sequence shown here is derived from an EMBL/GenBank/DDBJ whole genome shotgun (WGS) entry which is preliminary data.</text>
</comment>
<name>A0A811MTR7_9POAL</name>
<feature type="region of interest" description="Disordered" evidence="1">
    <location>
        <begin position="186"/>
        <end position="279"/>
    </location>
</feature>
<organism evidence="2 3">
    <name type="scientific">Miscanthus lutarioriparius</name>
    <dbReference type="NCBI Taxonomy" id="422564"/>
    <lineage>
        <taxon>Eukaryota</taxon>
        <taxon>Viridiplantae</taxon>
        <taxon>Streptophyta</taxon>
        <taxon>Embryophyta</taxon>
        <taxon>Tracheophyta</taxon>
        <taxon>Spermatophyta</taxon>
        <taxon>Magnoliopsida</taxon>
        <taxon>Liliopsida</taxon>
        <taxon>Poales</taxon>
        <taxon>Poaceae</taxon>
        <taxon>PACMAD clade</taxon>
        <taxon>Panicoideae</taxon>
        <taxon>Andropogonodae</taxon>
        <taxon>Andropogoneae</taxon>
        <taxon>Saccharinae</taxon>
        <taxon>Miscanthus</taxon>
    </lineage>
</organism>
<dbReference type="PANTHER" id="PTHR35317">
    <property type="entry name" value="OS04G0629600 PROTEIN"/>
    <property type="match status" value="1"/>
</dbReference>